<accession>A0A7D9I0Z1</accession>
<feature type="non-terminal residue" evidence="2">
    <location>
        <position position="1"/>
    </location>
</feature>
<dbReference type="Proteomes" id="UP001152795">
    <property type="component" value="Unassembled WGS sequence"/>
</dbReference>
<name>A0A7D9I0Z1_PARCT</name>
<sequence length="102" mass="11300">AFLNPLQGILNYFVYRHSFKVSSNDTRPSQGGLPRVRHKMYGALEDCLGEGETKLTRHSIQKFGDSTSSGQDEATNSLLNSGRTLNPSKEPKNKYAARLLGE</sequence>
<evidence type="ECO:0000313" key="2">
    <source>
        <dbReference type="EMBL" id="CAB3996518.1"/>
    </source>
</evidence>
<gene>
    <name evidence="2" type="ORF">PACLA_8A009114</name>
</gene>
<organism evidence="2 3">
    <name type="scientific">Paramuricea clavata</name>
    <name type="common">Red gorgonian</name>
    <name type="synonym">Violescent sea-whip</name>
    <dbReference type="NCBI Taxonomy" id="317549"/>
    <lineage>
        <taxon>Eukaryota</taxon>
        <taxon>Metazoa</taxon>
        <taxon>Cnidaria</taxon>
        <taxon>Anthozoa</taxon>
        <taxon>Octocorallia</taxon>
        <taxon>Malacalcyonacea</taxon>
        <taxon>Plexauridae</taxon>
        <taxon>Paramuricea</taxon>
    </lineage>
</organism>
<protein>
    <submittedName>
        <fullName evidence="2">Uncharacterized protein</fullName>
    </submittedName>
</protein>
<feature type="compositionally biased region" description="Polar residues" evidence="1">
    <location>
        <begin position="64"/>
        <end position="87"/>
    </location>
</feature>
<evidence type="ECO:0000256" key="1">
    <source>
        <dbReference type="SAM" id="MobiDB-lite"/>
    </source>
</evidence>
<keyword evidence="3" id="KW-1185">Reference proteome</keyword>
<dbReference type="EMBL" id="CACRXK020002885">
    <property type="protein sequence ID" value="CAB3996518.1"/>
    <property type="molecule type" value="Genomic_DNA"/>
</dbReference>
<proteinExistence type="predicted"/>
<dbReference type="AlphaFoldDB" id="A0A7D9I0Z1"/>
<feature type="region of interest" description="Disordered" evidence="1">
    <location>
        <begin position="61"/>
        <end position="102"/>
    </location>
</feature>
<comment type="caution">
    <text evidence="2">The sequence shown here is derived from an EMBL/GenBank/DDBJ whole genome shotgun (WGS) entry which is preliminary data.</text>
</comment>
<evidence type="ECO:0000313" key="3">
    <source>
        <dbReference type="Proteomes" id="UP001152795"/>
    </source>
</evidence>
<reference evidence="2" key="1">
    <citation type="submission" date="2020-04" db="EMBL/GenBank/DDBJ databases">
        <authorList>
            <person name="Alioto T."/>
            <person name="Alioto T."/>
            <person name="Gomez Garrido J."/>
        </authorList>
    </citation>
    <scope>NUCLEOTIDE SEQUENCE</scope>
    <source>
        <strain evidence="2">A484AB</strain>
    </source>
</reference>